<gene>
    <name evidence="3" type="ORF">H7F51_07215</name>
</gene>
<sequence length="386" mass="40944">MLYSSVGAQITRYEIDPDSAELIERESIALPSVVQYGWFSPSGRMLYVVTSDAPGGTVGLGVMHRLCSLDVSEGGRLTPAGAPVALPQRPIHLTMGPDGRFVFVAYNNPANLTVHPIGADGTAGEATVQDLPDLGIFPHQVRVLPGGRSLVLVTRGNRAKSARPEEPGALMLYRLDEGGVAPLAALRPGGNGGLGYGPRHLAFDPSGRWAYVAVELQSELHMHRIEGDSLAPEPDAVLPSTREAPVSGRHQAGGAIHVHPRGHAVYMSNRANGLVDYAGRKVFAGGENSIAVFAIDPQSGVPRHVQSVDPRGFQVRSFALDPAGTVLVAATLTDMLVQAGDQIDYVPAGLTLFRVLPDGRLDFAKRYPVATSGEPLNWVAFAPPRT</sequence>
<dbReference type="PANTHER" id="PTHR30344:SF1">
    <property type="entry name" value="6-PHOSPHOGLUCONOLACTONASE"/>
    <property type="match status" value="1"/>
</dbReference>
<dbReference type="GO" id="GO:0017057">
    <property type="term" value="F:6-phosphogluconolactonase activity"/>
    <property type="evidence" value="ECO:0007669"/>
    <property type="project" value="TreeGrafter"/>
</dbReference>
<dbReference type="PANTHER" id="PTHR30344">
    <property type="entry name" value="6-PHOSPHOGLUCONOLACTONASE-RELATED"/>
    <property type="match status" value="1"/>
</dbReference>
<dbReference type="InterPro" id="IPR050282">
    <property type="entry name" value="Cycloisomerase_2"/>
</dbReference>
<accession>A0A7X1FR66</accession>
<dbReference type="GO" id="GO:0005829">
    <property type="term" value="C:cytosol"/>
    <property type="evidence" value="ECO:0007669"/>
    <property type="project" value="TreeGrafter"/>
</dbReference>
<evidence type="ECO:0000256" key="1">
    <source>
        <dbReference type="ARBA" id="ARBA00005564"/>
    </source>
</evidence>
<keyword evidence="4" id="KW-1185">Reference proteome</keyword>
<dbReference type="EMBL" id="JACLAW010000004">
    <property type="protein sequence ID" value="MBC2665304.1"/>
    <property type="molecule type" value="Genomic_DNA"/>
</dbReference>
<dbReference type="RefSeq" id="WP_185663557.1">
    <property type="nucleotide sequence ID" value="NZ_JACLAW010000004.1"/>
</dbReference>
<dbReference type="InterPro" id="IPR019405">
    <property type="entry name" value="Lactonase_7-beta_prop"/>
</dbReference>
<reference evidence="3 4" key="1">
    <citation type="submission" date="2020-08" db="EMBL/GenBank/DDBJ databases">
        <title>The genome sequence of type strain Novosphingobium flavum NBRC 111647.</title>
        <authorList>
            <person name="Liu Y."/>
        </authorList>
    </citation>
    <scope>NUCLEOTIDE SEQUENCE [LARGE SCALE GENOMIC DNA]</scope>
    <source>
        <strain evidence="3 4">NBRC 111647</strain>
    </source>
</reference>
<comment type="caution">
    <text evidence="3">The sequence shown here is derived from an EMBL/GenBank/DDBJ whole genome shotgun (WGS) entry which is preliminary data.</text>
</comment>
<evidence type="ECO:0000313" key="4">
    <source>
        <dbReference type="Proteomes" id="UP000566813"/>
    </source>
</evidence>
<dbReference type="InterPro" id="IPR015943">
    <property type="entry name" value="WD40/YVTN_repeat-like_dom_sf"/>
</dbReference>
<evidence type="ECO:0000313" key="3">
    <source>
        <dbReference type="EMBL" id="MBC2665304.1"/>
    </source>
</evidence>
<name>A0A7X1FR66_9SPHN</name>
<dbReference type="AlphaFoldDB" id="A0A7X1FR66"/>
<keyword evidence="2" id="KW-0119">Carbohydrate metabolism</keyword>
<proteinExistence type="inferred from homology"/>
<dbReference type="Gene3D" id="2.130.10.10">
    <property type="entry name" value="YVTN repeat-like/Quinoprotein amine dehydrogenase"/>
    <property type="match status" value="1"/>
</dbReference>
<dbReference type="Pfam" id="PF10282">
    <property type="entry name" value="Lactonase"/>
    <property type="match status" value="1"/>
</dbReference>
<dbReference type="SUPFAM" id="SSF51004">
    <property type="entry name" value="C-terminal (heme d1) domain of cytochrome cd1-nitrite reductase"/>
    <property type="match status" value="1"/>
</dbReference>
<organism evidence="3 4">
    <name type="scientific">Novosphingobium flavum</name>
    <dbReference type="NCBI Taxonomy" id="1778672"/>
    <lineage>
        <taxon>Bacteria</taxon>
        <taxon>Pseudomonadati</taxon>
        <taxon>Pseudomonadota</taxon>
        <taxon>Alphaproteobacteria</taxon>
        <taxon>Sphingomonadales</taxon>
        <taxon>Sphingomonadaceae</taxon>
        <taxon>Novosphingobium</taxon>
    </lineage>
</organism>
<dbReference type="Proteomes" id="UP000566813">
    <property type="component" value="Unassembled WGS sequence"/>
</dbReference>
<evidence type="ECO:0000256" key="2">
    <source>
        <dbReference type="ARBA" id="ARBA00022526"/>
    </source>
</evidence>
<protein>
    <submittedName>
        <fullName evidence="3">Beta-propeller fold lactonase family protein</fullName>
    </submittedName>
</protein>
<comment type="similarity">
    <text evidence="1">Belongs to the cycloisomerase 2 family.</text>
</comment>
<dbReference type="GO" id="GO:0006006">
    <property type="term" value="P:glucose metabolic process"/>
    <property type="evidence" value="ECO:0007669"/>
    <property type="project" value="UniProtKB-KW"/>
</dbReference>
<dbReference type="InterPro" id="IPR011048">
    <property type="entry name" value="Haem_d1_sf"/>
</dbReference>
<keyword evidence="2" id="KW-0313">Glucose metabolism</keyword>